<dbReference type="Gene3D" id="3.15.10.10">
    <property type="entry name" value="Bactericidal permeability-increasing protein, domain 1"/>
    <property type="match status" value="1"/>
</dbReference>
<accession>A0A0F7SG25</accession>
<protein>
    <recommendedName>
        <fullName evidence="2">HAM1-like N-terminal domain-containing protein</fullName>
    </recommendedName>
</protein>
<dbReference type="EMBL" id="LN483167">
    <property type="protein sequence ID" value="CDZ97340.1"/>
    <property type="molecule type" value="Genomic_DNA"/>
</dbReference>
<name>A0A0F7SG25_PHARH</name>
<sequence length="801" mass="88021">MSTERSPLLPTHLQPNQQTVDQAKDQARKASFKIATAIAAFQAGKLPSQSQLNALLAKALDSDLLSPGIGRGGGRTGRLSEEGSRVVRALRDVVSAIGVVGNEKNGDDKIQNFLYHVTQIEAPSPVRQGLDASTSTLVNNREAAKAKRELSKDADKAVNSLQQIGSLFLTSGQFRLVLNQVISLFASIVADASGAVAEQASELEKQARETGDDNTPIDLEAQKKKGKKVAKGLASGRLQGKAQEQLGAQFEGLAEYFEDKLTGDQEVKDKLFEKLNAVVKDIQSKPEYQQAIDTILGLIKKYFAKAEQLVDQASQKASEEADQEPLQQSLGEGKLILETFASGESFDPVLDSAKTLKKDVENDREISDYFSEIGRFLEASLKVEGYVTSQRAYRRSSDLWQRGQDLAQGNEQYKKDISEFLEHLENFFGAVADDDAMVDLAFKIENLITEVEHAGKTGANALRAESLGLWRDLVDVVLPRAIALVKEIPVPRTEFKSEAVDLVIDDVSFESASFIPDNIRIINHNDFRASQGYAAFAADYDTSVKLHVDGLKFHAKDISYWVNKKSGFPTFEDEGLLEIAFDNKGIAFDVTLENAGEDDREQFFIVKDVDVDISDFTYSISKNSSWLLYFSRPFVSGLLRKNLKASLEHQITEYLKDADFRLYGLQQRAIAATNARPSPSNYLKAIFSDSLLSSYGTSTKVTQKGVVKYGRKGEFLLAIGVDEQLFPGKAGPSNAHSKRHGLYNQAVSALQTGGGIDAATAQINGLKIDAQREVNKASLHAKKEHREEAGKEGWRSEAFDV</sequence>
<feature type="domain" description="HAM1-like N-terminal" evidence="2">
    <location>
        <begin position="205"/>
        <end position="598"/>
    </location>
</feature>
<evidence type="ECO:0000256" key="1">
    <source>
        <dbReference type="SAM" id="MobiDB-lite"/>
    </source>
</evidence>
<evidence type="ECO:0000259" key="2">
    <source>
        <dbReference type="Pfam" id="PF19343"/>
    </source>
</evidence>
<feature type="region of interest" description="Disordered" evidence="1">
    <location>
        <begin position="780"/>
        <end position="801"/>
    </location>
</feature>
<organism evidence="3">
    <name type="scientific">Phaffia rhodozyma</name>
    <name type="common">Yeast</name>
    <name type="synonym">Xanthophyllomyces dendrorhous</name>
    <dbReference type="NCBI Taxonomy" id="264483"/>
    <lineage>
        <taxon>Eukaryota</taxon>
        <taxon>Fungi</taxon>
        <taxon>Dikarya</taxon>
        <taxon>Basidiomycota</taxon>
        <taxon>Agaricomycotina</taxon>
        <taxon>Tremellomycetes</taxon>
        <taxon>Cystofilobasidiales</taxon>
        <taxon>Mrakiaceae</taxon>
        <taxon>Phaffia</taxon>
    </lineage>
</organism>
<evidence type="ECO:0000313" key="3">
    <source>
        <dbReference type="EMBL" id="CDZ97340.1"/>
    </source>
</evidence>
<reference evidence="3" key="1">
    <citation type="submission" date="2014-08" db="EMBL/GenBank/DDBJ databases">
        <authorList>
            <person name="Sharma Rahul"/>
            <person name="Thines Marco"/>
        </authorList>
    </citation>
    <scope>NUCLEOTIDE SEQUENCE</scope>
</reference>
<dbReference type="InterPro" id="IPR045967">
    <property type="entry name" value="HAM1-like_N"/>
</dbReference>
<dbReference type="AlphaFoldDB" id="A0A0F7SG25"/>
<dbReference type="Pfam" id="PF19343">
    <property type="entry name" value="HAM1_N"/>
    <property type="match status" value="2"/>
</dbReference>
<dbReference type="PANTHER" id="PTHR31138:SF1">
    <property type="entry name" value="PDZ DOMAIN-CONTAINING PROTEIN"/>
    <property type="match status" value="1"/>
</dbReference>
<feature type="region of interest" description="Disordered" evidence="1">
    <location>
        <begin position="1"/>
        <end position="24"/>
    </location>
</feature>
<proteinExistence type="predicted"/>
<feature type="compositionally biased region" description="Basic and acidic residues" evidence="1">
    <location>
        <begin position="784"/>
        <end position="801"/>
    </location>
</feature>
<dbReference type="PANTHER" id="PTHR31138">
    <property type="entry name" value="CHROMOSOME 19, WHOLE GENOME SHOTGUN SEQUENCE"/>
    <property type="match status" value="1"/>
</dbReference>
<feature type="domain" description="HAM1-like N-terminal" evidence="2">
    <location>
        <begin position="22"/>
        <end position="201"/>
    </location>
</feature>